<name>A0A0A9FYY8_ARUDO</name>
<sequence>MAAKEKMRMLNTRILLKTTASNPAVAKISSSVHRRLFTIQLVDGTNLSKIKASRSRLCSSAILLPK</sequence>
<dbReference type="EMBL" id="GBRH01184323">
    <property type="protein sequence ID" value="JAE13573.1"/>
    <property type="molecule type" value="Transcribed_RNA"/>
</dbReference>
<proteinExistence type="predicted"/>
<accession>A0A0A9FYY8</accession>
<protein>
    <submittedName>
        <fullName evidence="1">Uncharacterized protein</fullName>
    </submittedName>
</protein>
<evidence type="ECO:0000313" key="1">
    <source>
        <dbReference type="EMBL" id="JAE13573.1"/>
    </source>
</evidence>
<reference evidence="1" key="1">
    <citation type="submission" date="2014-09" db="EMBL/GenBank/DDBJ databases">
        <authorList>
            <person name="Magalhaes I.L.F."/>
            <person name="Oliveira U."/>
            <person name="Santos F.R."/>
            <person name="Vidigal T.H.D.A."/>
            <person name="Brescovit A.D."/>
            <person name="Santos A.J."/>
        </authorList>
    </citation>
    <scope>NUCLEOTIDE SEQUENCE</scope>
    <source>
        <tissue evidence="1">Shoot tissue taken approximately 20 cm above the soil surface</tissue>
    </source>
</reference>
<organism evidence="1">
    <name type="scientific">Arundo donax</name>
    <name type="common">Giant reed</name>
    <name type="synonym">Donax arundinaceus</name>
    <dbReference type="NCBI Taxonomy" id="35708"/>
    <lineage>
        <taxon>Eukaryota</taxon>
        <taxon>Viridiplantae</taxon>
        <taxon>Streptophyta</taxon>
        <taxon>Embryophyta</taxon>
        <taxon>Tracheophyta</taxon>
        <taxon>Spermatophyta</taxon>
        <taxon>Magnoliopsida</taxon>
        <taxon>Liliopsida</taxon>
        <taxon>Poales</taxon>
        <taxon>Poaceae</taxon>
        <taxon>PACMAD clade</taxon>
        <taxon>Arundinoideae</taxon>
        <taxon>Arundineae</taxon>
        <taxon>Arundo</taxon>
    </lineage>
</organism>
<dbReference type="AlphaFoldDB" id="A0A0A9FYY8"/>
<reference evidence="1" key="2">
    <citation type="journal article" date="2015" name="Data Brief">
        <title>Shoot transcriptome of the giant reed, Arundo donax.</title>
        <authorList>
            <person name="Barrero R.A."/>
            <person name="Guerrero F.D."/>
            <person name="Moolhuijzen P."/>
            <person name="Goolsby J.A."/>
            <person name="Tidwell J."/>
            <person name="Bellgard S.E."/>
            <person name="Bellgard M.I."/>
        </authorList>
    </citation>
    <scope>NUCLEOTIDE SEQUENCE</scope>
    <source>
        <tissue evidence="1">Shoot tissue taken approximately 20 cm above the soil surface</tissue>
    </source>
</reference>